<evidence type="ECO:0000256" key="3">
    <source>
        <dbReference type="ARBA" id="ARBA00004603"/>
    </source>
</evidence>
<dbReference type="InterPro" id="IPR014770">
    <property type="entry name" value="Munc13_1"/>
</dbReference>
<dbReference type="Pfam" id="PF00168">
    <property type="entry name" value="C2"/>
    <property type="match status" value="2"/>
</dbReference>
<dbReference type="GO" id="GO:0055037">
    <property type="term" value="C:recycling endosome"/>
    <property type="evidence" value="ECO:0007669"/>
    <property type="project" value="UniProtKB-SubCell"/>
</dbReference>
<keyword evidence="14" id="KW-1185">Reference proteome</keyword>
<dbReference type="Pfam" id="PF06292">
    <property type="entry name" value="MUN"/>
    <property type="match status" value="1"/>
</dbReference>
<evidence type="ECO:0000259" key="9">
    <source>
        <dbReference type="PROSITE" id="PS50004"/>
    </source>
</evidence>
<evidence type="ECO:0000256" key="1">
    <source>
        <dbReference type="ARBA" id="ARBA00004172"/>
    </source>
</evidence>
<feature type="non-terminal residue" evidence="12">
    <location>
        <position position="1165"/>
    </location>
</feature>
<dbReference type="PROSITE" id="PS51259">
    <property type="entry name" value="MHD2"/>
    <property type="match status" value="1"/>
</dbReference>
<dbReference type="PANTHER" id="PTHR45999">
    <property type="entry name" value="UNC-13-4A, ISOFORM B"/>
    <property type="match status" value="1"/>
</dbReference>
<feature type="domain" description="C2" evidence="9">
    <location>
        <begin position="52"/>
        <end position="198"/>
    </location>
</feature>
<sequence>MDLSHRFSKEELALLYEEVLYTIRHRLGKPEQQHVGDSQELYSYVQKAFGMDAEEHSVIMQQVMELESPIYCLKATVKEAKGILGKDVSGFSDPYCLLGIEARSQEPAHPDHKKRMKAVVKDLIPEDQIHRTQVMNQTLSPVWNETFILEFKDVETASFHLDMWDSDVVESMRHKLGELTDLHGLKRIFKDARKDKGQDDFLGNVVVRLKDLHCWNDQWYQLEPRTETYPERGHCHLQFLLTHKKRATTCSRTQPSYTVHRHLLQQLVSHEILQHQAGSTSWDGELSSHASTVLYLHATQKDLSDFHQDMAQWLAYSKLYQSLEFNSSCLLHQITSIEYRWVQERLRPEQKAELAESFQSLLTYGVSLIRRFRIIFPLSVPRSMDRLQSLLRVLVQMCKTKAFHELCTPSPDLPQMVSRALKSGTTEWFHMQKQHLKPMVKSIEENSKALSKLLLEVIEDLKQCQKIWNKLFSTNLKLNIFSIAYLELESLVAEHVQEQLHKVDSSMSRPTAESLFDLYRKLQELYQMKESLPSRYKTPREERCQREGWSSQLRGFLDPTHSPTSLIAHQAEQAVGVWCQREHHRRVLGSSLDGVGVRAGGVRVPCSCCAVGEANAFIPRDGPLALSNFHQWFEEALPLWLQKAYTTTLERAQRAIQMDQLKPYGYHKHSTSTVDLSTCYAQIMTTWQQLNWPDPEKAFMIMVNLLEDMCKISLMYCKLIKERAEALSLSEQNEGKAANKLCIVVNNIEQLRLLMLKLPVQLDWAQLEQRMRGIIDPQQIQNALHNQLDSTVACLDHEVRDVVQALATKLEKGIARHIQELSSSSDTQKPEDSIIPLMKFLESELQYLNEHLVQENFKSLLALLWQHTLSVLSAARGPQVPSVQHCQRLFCALKSLELCFHAEGCGLPLETLHSAAFQTLETYLALCSAPSRKLIQKYFSKRIQQQLDTSSEKYGAVTIKALYRPSEQKLRVEVLNATNLIPLDSNGSSDPFVQLTLEPRHEFPEVVARSTQCKKNELHPLFDEAFDFLIPSEKCRQEGACLLLTVFDYDVLGANDLEGEAFFPLCHLPGLDTEQDEADMARVPQTRLPLTHPKPTDEILQLLESRKRDKEAQAFVKLRKQRAKQSKETESVGTEGSLCLPQHSSQHQLTPIFGQQRSPEPGRVA</sequence>
<dbReference type="GO" id="GO:0006887">
    <property type="term" value="P:exocytosis"/>
    <property type="evidence" value="ECO:0007669"/>
    <property type="project" value="UniProtKB-KW"/>
</dbReference>
<dbReference type="SMART" id="SM00239">
    <property type="entry name" value="C2"/>
    <property type="match status" value="2"/>
</dbReference>
<evidence type="ECO:0000259" key="11">
    <source>
        <dbReference type="PROSITE" id="PS51259"/>
    </source>
</evidence>
<dbReference type="Gene3D" id="2.60.40.150">
    <property type="entry name" value="C2 domain"/>
    <property type="match status" value="2"/>
</dbReference>
<dbReference type="PANTHER" id="PTHR45999:SF3">
    <property type="entry name" value="PROTEIN UNC-13 HOMOLOG D"/>
    <property type="match status" value="1"/>
</dbReference>
<reference evidence="13 14" key="2">
    <citation type="journal article" date="2021" name="J. Hered.">
        <title>Feather Gene Expression Elucidates the Developmental Basis of Plumage Iridescence in African Starlings.</title>
        <authorList>
            <person name="Rubenstein D.R."/>
            <person name="Corvelo A."/>
            <person name="MacManes M.D."/>
            <person name="Maia R."/>
            <person name="Narzisi G."/>
            <person name="Rousaki A."/>
            <person name="Vandenabeele P."/>
            <person name="Shawkey M.D."/>
            <person name="Solomon J."/>
        </authorList>
    </citation>
    <scope>NUCLEOTIDE SEQUENCE [LARGE SCALE GENOMIC DNA]</scope>
    <source>
        <strain evidence="13">SS15</strain>
    </source>
</reference>
<dbReference type="CDD" id="cd08676">
    <property type="entry name" value="C2A_Munc13-like"/>
    <property type="match status" value="1"/>
</dbReference>
<dbReference type="CDD" id="cd04009">
    <property type="entry name" value="C2B_Munc13-like"/>
    <property type="match status" value="1"/>
</dbReference>
<evidence type="ECO:0000256" key="6">
    <source>
        <dbReference type="ARBA" id="ARBA00022490"/>
    </source>
</evidence>
<dbReference type="PROSITE" id="PS50004">
    <property type="entry name" value="C2"/>
    <property type="match status" value="2"/>
</dbReference>
<dbReference type="Proteomes" id="UP000618051">
    <property type="component" value="Unassembled WGS sequence"/>
</dbReference>
<dbReference type="InterPro" id="IPR010439">
    <property type="entry name" value="MUN_dom"/>
</dbReference>
<evidence type="ECO:0000256" key="4">
    <source>
        <dbReference type="ARBA" id="ARBA00005823"/>
    </source>
</evidence>
<dbReference type="Gene3D" id="1.20.58.1100">
    <property type="match status" value="1"/>
</dbReference>
<dbReference type="GO" id="GO:0005770">
    <property type="term" value="C:late endosome"/>
    <property type="evidence" value="ECO:0007669"/>
    <property type="project" value="UniProtKB-SubCell"/>
</dbReference>
<dbReference type="InterPro" id="IPR035892">
    <property type="entry name" value="C2_domain_sf"/>
</dbReference>
<evidence type="ECO:0000256" key="8">
    <source>
        <dbReference type="SAM" id="MobiDB-lite"/>
    </source>
</evidence>
<proteinExistence type="inferred from homology"/>
<dbReference type="OrthoDB" id="7976202at2759"/>
<reference evidence="13" key="3">
    <citation type="submission" date="2022-01" db="EMBL/GenBank/DDBJ databases">
        <authorList>
            <person name="Rubenstein D.R."/>
        </authorList>
    </citation>
    <scope>NUCLEOTIDE SEQUENCE</scope>
    <source>
        <strain evidence="13">SS15</strain>
        <tissue evidence="13">Liver</tissue>
    </source>
</reference>
<dbReference type="AlphaFoldDB" id="A0A835NHG8"/>
<evidence type="ECO:0000313" key="14">
    <source>
        <dbReference type="Proteomes" id="UP000618051"/>
    </source>
</evidence>
<keyword evidence="7" id="KW-0967">Endosome</keyword>
<accession>A0A835NHG8</accession>
<dbReference type="SUPFAM" id="SSF49562">
    <property type="entry name" value="C2 domain (Calcium/lipid-binding domain, CaLB)"/>
    <property type="match status" value="2"/>
</dbReference>
<organism evidence="12">
    <name type="scientific">Lamprotornis superbus</name>
    <dbReference type="NCBI Taxonomy" id="245042"/>
    <lineage>
        <taxon>Eukaryota</taxon>
        <taxon>Metazoa</taxon>
        <taxon>Chordata</taxon>
        <taxon>Craniata</taxon>
        <taxon>Vertebrata</taxon>
        <taxon>Euteleostomi</taxon>
        <taxon>Archelosauria</taxon>
        <taxon>Archosauria</taxon>
        <taxon>Dinosauria</taxon>
        <taxon>Saurischia</taxon>
        <taxon>Theropoda</taxon>
        <taxon>Coelurosauria</taxon>
        <taxon>Aves</taxon>
        <taxon>Neognathae</taxon>
        <taxon>Neoaves</taxon>
        <taxon>Telluraves</taxon>
        <taxon>Australaves</taxon>
        <taxon>Passeriformes</taxon>
        <taxon>Sturnidae</taxon>
        <taxon>Lamprotornis</taxon>
    </lineage>
</organism>
<feature type="region of interest" description="Disordered" evidence="8">
    <location>
        <begin position="1117"/>
        <end position="1165"/>
    </location>
</feature>
<dbReference type="InterPro" id="IPR014772">
    <property type="entry name" value="Munc13_dom-2"/>
</dbReference>
<comment type="similarity">
    <text evidence="4">Belongs to the unc-13 family.</text>
</comment>
<dbReference type="GO" id="GO:0070382">
    <property type="term" value="C:exocytic vesicle"/>
    <property type="evidence" value="ECO:0007669"/>
    <property type="project" value="TreeGrafter"/>
</dbReference>
<reference evidence="12" key="1">
    <citation type="submission" date="2020-10" db="EMBL/GenBank/DDBJ databases">
        <title>Feather gene expression reveals the developmental basis of iridescence in African starlings.</title>
        <authorList>
            <person name="Rubenstein D.R."/>
        </authorList>
    </citation>
    <scope>NUCLEOTIDE SEQUENCE</scope>
    <source>
        <strain evidence="12">SS15</strain>
        <tissue evidence="12">Liver</tissue>
    </source>
</reference>
<evidence type="ECO:0000259" key="10">
    <source>
        <dbReference type="PROSITE" id="PS51258"/>
    </source>
</evidence>
<dbReference type="InterPro" id="IPR000008">
    <property type="entry name" value="C2_dom"/>
</dbReference>
<gene>
    <name evidence="13" type="ORF">IHE44_0006802</name>
    <name evidence="12" type="ORF">IHE44_006673</name>
</gene>
<protein>
    <recommendedName>
        <fullName evidence="15">Unc-13 homolog D</fullName>
    </recommendedName>
</protein>
<keyword evidence="5" id="KW-0268">Exocytosis</keyword>
<evidence type="ECO:0000256" key="7">
    <source>
        <dbReference type="ARBA" id="ARBA00022753"/>
    </source>
</evidence>
<dbReference type="EMBL" id="JADDUC010000239">
    <property type="protein sequence ID" value="KAG0115116.1"/>
    <property type="molecule type" value="Genomic_DNA"/>
</dbReference>
<evidence type="ECO:0000256" key="5">
    <source>
        <dbReference type="ARBA" id="ARBA00022483"/>
    </source>
</evidence>
<dbReference type="EMBL" id="JADDUC020000022">
    <property type="protein sequence ID" value="KAI1232346.1"/>
    <property type="molecule type" value="Genomic_DNA"/>
</dbReference>
<keyword evidence="6" id="KW-0963">Cytoplasm</keyword>
<evidence type="ECO:0000313" key="13">
    <source>
        <dbReference type="EMBL" id="KAI1232346.1"/>
    </source>
</evidence>
<feature type="domain" description="MHD1" evidence="10">
    <location>
        <begin position="602"/>
        <end position="720"/>
    </location>
</feature>
<evidence type="ECO:0000313" key="12">
    <source>
        <dbReference type="EMBL" id="KAG0115116.1"/>
    </source>
</evidence>
<dbReference type="PROSITE" id="PS51258">
    <property type="entry name" value="MHD1"/>
    <property type="match status" value="1"/>
</dbReference>
<comment type="caution">
    <text evidence="12">The sequence shown here is derived from an EMBL/GenBank/DDBJ whole genome shotgun (WGS) entry which is preliminary data.</text>
</comment>
<evidence type="ECO:0000256" key="2">
    <source>
        <dbReference type="ARBA" id="ARBA00004496"/>
    </source>
</evidence>
<comment type="subcellular location">
    <subcellularLocation>
        <location evidence="2">Cytoplasm</location>
    </subcellularLocation>
    <subcellularLocation>
        <location evidence="3">Late endosome</location>
    </subcellularLocation>
    <subcellularLocation>
        <location evidence="1">Recycling endosome</location>
    </subcellularLocation>
</comment>
<dbReference type="Gene3D" id="1.10.357.50">
    <property type="match status" value="1"/>
</dbReference>
<feature type="domain" description="C2" evidence="9">
    <location>
        <begin position="953"/>
        <end position="1079"/>
    </location>
</feature>
<feature type="compositionally biased region" description="Polar residues" evidence="8">
    <location>
        <begin position="1142"/>
        <end position="1158"/>
    </location>
</feature>
<feature type="domain" description="MHD2" evidence="11">
    <location>
        <begin position="831"/>
        <end position="938"/>
    </location>
</feature>
<evidence type="ECO:0008006" key="15">
    <source>
        <dbReference type="Google" id="ProtNLM"/>
    </source>
</evidence>
<dbReference type="InterPro" id="IPR052095">
    <property type="entry name" value="UNC-13_domain"/>
</dbReference>
<name>A0A835NHG8_9PASS</name>